<keyword evidence="2" id="KW-0067">ATP-binding</keyword>
<evidence type="ECO:0000313" key="4">
    <source>
        <dbReference type="EMBL" id="MDP1520198.1"/>
    </source>
</evidence>
<dbReference type="AlphaFoldDB" id="A0AAW8B505"/>
<organism evidence="4 5">
    <name type="scientific">Porticoccus litoralis</name>
    <dbReference type="NCBI Taxonomy" id="434086"/>
    <lineage>
        <taxon>Bacteria</taxon>
        <taxon>Pseudomonadati</taxon>
        <taxon>Pseudomonadota</taxon>
        <taxon>Gammaproteobacteria</taxon>
        <taxon>Cellvibrionales</taxon>
        <taxon>Porticoccaceae</taxon>
        <taxon>Porticoccus</taxon>
    </lineage>
</organism>
<dbReference type="RefSeq" id="WP_305169764.1">
    <property type="nucleotide sequence ID" value="NZ_JAUUUU010000002.1"/>
</dbReference>
<evidence type="ECO:0000256" key="1">
    <source>
        <dbReference type="ARBA" id="ARBA00022741"/>
    </source>
</evidence>
<evidence type="ECO:0000313" key="5">
    <source>
        <dbReference type="Proteomes" id="UP001178354"/>
    </source>
</evidence>
<name>A0AAW8B505_9GAMM</name>
<dbReference type="GO" id="GO:0005524">
    <property type="term" value="F:ATP binding"/>
    <property type="evidence" value="ECO:0007669"/>
    <property type="project" value="UniProtKB-KW"/>
</dbReference>
<feature type="domain" description="Aminoglycoside phosphotransferase" evidence="3">
    <location>
        <begin position="23"/>
        <end position="245"/>
    </location>
</feature>
<comment type="caution">
    <text evidence="4">The sequence shown here is derived from an EMBL/GenBank/DDBJ whole genome shotgun (WGS) entry which is preliminary data.</text>
</comment>
<dbReference type="SUPFAM" id="SSF56112">
    <property type="entry name" value="Protein kinase-like (PK-like)"/>
    <property type="match status" value="1"/>
</dbReference>
<dbReference type="Proteomes" id="UP001178354">
    <property type="component" value="Unassembled WGS sequence"/>
</dbReference>
<dbReference type="EMBL" id="JAUUUU010000002">
    <property type="protein sequence ID" value="MDP1520198.1"/>
    <property type="molecule type" value="Genomic_DNA"/>
</dbReference>
<keyword evidence="1" id="KW-0547">Nucleotide-binding</keyword>
<sequence length="346" mass="39461">MSLPEWVESYLPDQYRPITPLSLQSLSGDAGFRNYYRVSCQPSLLAVSAPPEHENNEAFVNIALLLKAQGVHAPQIIAVDFERGYLLLEDFGDQLLLPLLNEKTVDVLYTKAESTLLAIQQIDVAGHSIPIYDHSRLLSEMNLFPEWFVTQLLGVELSDSEQQLIASTFEVLVESALSQPAVLVHRDYHSRNLMLLSNSDIGVIDFQDAVTGPFTYDLVSLLRDCYIRWPAGEVSRRALNYYLRALAAGIATPVSDKQFFRWFDLMGLQRHIKVLGIFARLFLRDGKAGYLNDLPLVIRYTLEQLDSYSELKDFRAWFEQRVLPVAESQSWYQPWQQAGDSQRELL</sequence>
<proteinExistence type="predicted"/>
<gene>
    <name evidence="4" type="ORF">Q8A57_04365</name>
</gene>
<dbReference type="InterPro" id="IPR002575">
    <property type="entry name" value="Aminoglycoside_PTrfase"/>
</dbReference>
<evidence type="ECO:0000256" key="2">
    <source>
        <dbReference type="ARBA" id="ARBA00022840"/>
    </source>
</evidence>
<reference evidence="4" key="1">
    <citation type="journal article" date="2010" name="Int. J. Syst. Evol. Microbiol.">
        <title>Porticoccus litoralis gen. nov., sp. nov., a gammaproteobacterium isolated from the Yellow Sea.</title>
        <authorList>
            <person name="Oh H.M."/>
            <person name="Kim H."/>
            <person name="Kim K.M."/>
            <person name="Min G.S."/>
            <person name="Cho J.C."/>
        </authorList>
    </citation>
    <scope>NUCLEOTIDE SEQUENCE</scope>
    <source>
        <strain evidence="4">DSM 25064</strain>
    </source>
</reference>
<dbReference type="InterPro" id="IPR011009">
    <property type="entry name" value="Kinase-like_dom_sf"/>
</dbReference>
<dbReference type="Gene3D" id="3.30.200.20">
    <property type="entry name" value="Phosphorylase Kinase, domain 1"/>
    <property type="match status" value="1"/>
</dbReference>
<dbReference type="Pfam" id="PF01636">
    <property type="entry name" value="APH"/>
    <property type="match status" value="1"/>
</dbReference>
<evidence type="ECO:0000259" key="3">
    <source>
        <dbReference type="Pfam" id="PF01636"/>
    </source>
</evidence>
<dbReference type="PANTHER" id="PTHR33540">
    <property type="entry name" value="TRNA THREONYLCARBAMOYLADENOSINE BIOSYNTHESIS PROTEIN TSAE"/>
    <property type="match status" value="1"/>
</dbReference>
<dbReference type="PANTHER" id="PTHR33540:SF1">
    <property type="entry name" value="N-ACETYLMURAMATE_N-ACETYLGLUCOSAMINE KINASE"/>
    <property type="match status" value="1"/>
</dbReference>
<keyword evidence="5" id="KW-1185">Reference proteome</keyword>
<accession>A0AAW8B505</accession>
<protein>
    <submittedName>
        <fullName evidence="4">Phosphotransferase</fullName>
    </submittedName>
</protein>
<reference evidence="4" key="2">
    <citation type="submission" date="2023-08" db="EMBL/GenBank/DDBJ databases">
        <authorList>
            <person name="Luo J."/>
        </authorList>
    </citation>
    <scope>NUCLEOTIDE SEQUENCE</scope>
    <source>
        <strain evidence="4">DSM 25064</strain>
    </source>
</reference>
<dbReference type="Gene3D" id="3.90.1200.10">
    <property type="match status" value="1"/>
</dbReference>